<protein>
    <submittedName>
        <fullName evidence="1">Uncharacterized protein</fullName>
    </submittedName>
</protein>
<dbReference type="AlphaFoldDB" id="A0A0D3I4R4"/>
<evidence type="ECO:0000313" key="1">
    <source>
        <dbReference type="EnsemblProtists" id="EOD06249"/>
    </source>
</evidence>
<dbReference type="PaxDb" id="2903-EOD06249"/>
<organism evidence="1 2">
    <name type="scientific">Emiliania huxleyi (strain CCMP1516)</name>
    <dbReference type="NCBI Taxonomy" id="280463"/>
    <lineage>
        <taxon>Eukaryota</taxon>
        <taxon>Haptista</taxon>
        <taxon>Haptophyta</taxon>
        <taxon>Prymnesiophyceae</taxon>
        <taxon>Isochrysidales</taxon>
        <taxon>Noelaerhabdaceae</taxon>
        <taxon>Emiliania</taxon>
    </lineage>
</organism>
<dbReference type="RefSeq" id="XP_005758678.1">
    <property type="nucleotide sequence ID" value="XM_005758621.1"/>
</dbReference>
<evidence type="ECO:0000313" key="2">
    <source>
        <dbReference type="Proteomes" id="UP000013827"/>
    </source>
</evidence>
<sequence>LEIRSFELGVCVQPDRPSELVEPLGSGEQAERARPPSVWAQAIPFHIERRVPCADPFVSRSLTYTEGKAEMGHLNY</sequence>
<proteinExistence type="predicted"/>
<reference evidence="2" key="1">
    <citation type="journal article" date="2013" name="Nature">
        <title>Pan genome of the phytoplankton Emiliania underpins its global distribution.</title>
        <authorList>
            <person name="Read B.A."/>
            <person name="Kegel J."/>
            <person name="Klute M.J."/>
            <person name="Kuo A."/>
            <person name="Lefebvre S.C."/>
            <person name="Maumus F."/>
            <person name="Mayer C."/>
            <person name="Miller J."/>
            <person name="Monier A."/>
            <person name="Salamov A."/>
            <person name="Young J."/>
            <person name="Aguilar M."/>
            <person name="Claverie J.M."/>
            <person name="Frickenhaus S."/>
            <person name="Gonzalez K."/>
            <person name="Herman E.K."/>
            <person name="Lin Y.C."/>
            <person name="Napier J."/>
            <person name="Ogata H."/>
            <person name="Sarno A.F."/>
            <person name="Shmutz J."/>
            <person name="Schroeder D."/>
            <person name="de Vargas C."/>
            <person name="Verret F."/>
            <person name="von Dassow P."/>
            <person name="Valentin K."/>
            <person name="Van de Peer Y."/>
            <person name="Wheeler G."/>
            <person name="Dacks J.B."/>
            <person name="Delwiche C.F."/>
            <person name="Dyhrman S.T."/>
            <person name="Glockner G."/>
            <person name="John U."/>
            <person name="Richards T."/>
            <person name="Worden A.Z."/>
            <person name="Zhang X."/>
            <person name="Grigoriev I.V."/>
            <person name="Allen A.E."/>
            <person name="Bidle K."/>
            <person name="Borodovsky M."/>
            <person name="Bowler C."/>
            <person name="Brownlee C."/>
            <person name="Cock J.M."/>
            <person name="Elias M."/>
            <person name="Gladyshev V.N."/>
            <person name="Groth M."/>
            <person name="Guda C."/>
            <person name="Hadaegh A."/>
            <person name="Iglesias-Rodriguez M.D."/>
            <person name="Jenkins J."/>
            <person name="Jones B.M."/>
            <person name="Lawson T."/>
            <person name="Leese F."/>
            <person name="Lindquist E."/>
            <person name="Lobanov A."/>
            <person name="Lomsadze A."/>
            <person name="Malik S.B."/>
            <person name="Marsh M.E."/>
            <person name="Mackinder L."/>
            <person name="Mock T."/>
            <person name="Mueller-Roeber B."/>
            <person name="Pagarete A."/>
            <person name="Parker M."/>
            <person name="Probert I."/>
            <person name="Quesneville H."/>
            <person name="Raines C."/>
            <person name="Rensing S.A."/>
            <person name="Riano-Pachon D.M."/>
            <person name="Richier S."/>
            <person name="Rokitta S."/>
            <person name="Shiraiwa Y."/>
            <person name="Soanes D.M."/>
            <person name="van der Giezen M."/>
            <person name="Wahlund T.M."/>
            <person name="Williams B."/>
            <person name="Wilson W."/>
            <person name="Wolfe G."/>
            <person name="Wurch L.L."/>
        </authorList>
    </citation>
    <scope>NUCLEOTIDE SEQUENCE</scope>
</reference>
<dbReference type="HOGENOM" id="CLU_2662049_0_0_1"/>
<dbReference type="EnsemblProtists" id="EOD06249">
    <property type="protein sequence ID" value="EOD06249"/>
    <property type="gene ID" value="EMIHUDRAFT_259005"/>
</dbReference>
<dbReference type="KEGG" id="ehx:EMIHUDRAFT_259005"/>
<reference evidence="1" key="2">
    <citation type="submission" date="2024-10" db="UniProtKB">
        <authorList>
            <consortium name="EnsemblProtists"/>
        </authorList>
    </citation>
    <scope>IDENTIFICATION</scope>
</reference>
<keyword evidence="2" id="KW-1185">Reference proteome</keyword>
<dbReference type="GeneID" id="17252399"/>
<dbReference type="Proteomes" id="UP000013827">
    <property type="component" value="Unassembled WGS sequence"/>
</dbReference>
<name>A0A0D3I4R4_EMIH1</name>
<accession>A0A0D3I4R4</accession>